<dbReference type="Pfam" id="PF17482">
    <property type="entry name" value="Phage_sheath_1C"/>
    <property type="match status" value="1"/>
</dbReference>
<dbReference type="InterPro" id="IPR052042">
    <property type="entry name" value="Tail_sheath_structural"/>
</dbReference>
<dbReference type="RefSeq" id="WP_132354549.1">
    <property type="nucleotide sequence ID" value="NZ_CAWOJO010000016.1"/>
</dbReference>
<proteinExistence type="inferred from homology"/>
<dbReference type="PANTHER" id="PTHR35861:SF1">
    <property type="entry name" value="PHAGE TAIL SHEATH PROTEIN"/>
    <property type="match status" value="1"/>
</dbReference>
<dbReference type="Gene3D" id="3.40.50.11780">
    <property type="match status" value="1"/>
</dbReference>
<evidence type="ECO:0000313" key="5">
    <source>
        <dbReference type="Proteomes" id="UP000295598"/>
    </source>
</evidence>
<evidence type="ECO:0000313" key="4">
    <source>
        <dbReference type="EMBL" id="TDB57293.1"/>
    </source>
</evidence>
<gene>
    <name evidence="4" type="ORF">C5467_11660</name>
</gene>
<dbReference type="InterPro" id="IPR035089">
    <property type="entry name" value="Phage_sheath_subtilisin"/>
</dbReference>
<comment type="caution">
    <text evidence="4">The sequence shown here is derived from an EMBL/GenBank/DDBJ whole genome shotgun (WGS) entry which is preliminary data.</text>
</comment>
<accession>A0A4R4JS52</accession>
<organism evidence="4 5">
    <name type="scientific">Photorhabdus khanii subsp. guanajuatensis</name>
    <dbReference type="NCBI Taxonomy" id="2100166"/>
    <lineage>
        <taxon>Bacteria</taxon>
        <taxon>Pseudomonadati</taxon>
        <taxon>Pseudomonadota</taxon>
        <taxon>Gammaproteobacteria</taxon>
        <taxon>Enterobacterales</taxon>
        <taxon>Morganellaceae</taxon>
        <taxon>Photorhabdus</taxon>
    </lineage>
</organism>
<dbReference type="Pfam" id="PF04984">
    <property type="entry name" value="Phage_sheath_1"/>
    <property type="match status" value="1"/>
</dbReference>
<protein>
    <submittedName>
        <fullName evidence="4">Phage tail sheath family protein</fullName>
    </submittedName>
</protein>
<dbReference type="EMBL" id="PUJY01000016">
    <property type="protein sequence ID" value="TDB57293.1"/>
    <property type="molecule type" value="Genomic_DNA"/>
</dbReference>
<sequence length="429" mass="46515">MASATYATPGVYIEEDASLSLSINSSPTAIPVFIGKFFKKDGNQPAKGSCIRIANWLDFTSQFSLSPTVSVTATGEDESKTYTANITTTSLSAFAIQHYFNNGGGVCYLLPLVETAQNAEAELATLPDLIEKQQEITLLVCPETNTELKQKVYNAVNSLLQAKVGYFLIADSKNGADKPNTPKDKTAVYYPDLVTSFTYSRPTDANITLSGYDGKANLAVLKDASPEEYAKAKKAIDDALKAAKITLPPSAAVAGAYAATDANRGVWKAPANLALNNAKPSVAITDTAQGTMNEAGINVIRAFTSKGTLIWGARTLDQTNNWRYIPVRRLFNAAERDIKKAMRFAVFEPNSQPTWKRVQAAIDNYLYQLWQQGALAGNKPQEAYFVQIGKGITMSDTDIQQGKMIVKVGMAAVRPAEFIILQFSQNVAQ</sequence>
<comment type="similarity">
    <text evidence="1">Belongs to the myoviridae tail sheath protein family.</text>
</comment>
<evidence type="ECO:0000259" key="3">
    <source>
        <dbReference type="Pfam" id="PF17482"/>
    </source>
</evidence>
<feature type="domain" description="Tail sheath protein subtilisin-like" evidence="2">
    <location>
        <begin position="224"/>
        <end position="316"/>
    </location>
</feature>
<evidence type="ECO:0000256" key="1">
    <source>
        <dbReference type="ARBA" id="ARBA00008005"/>
    </source>
</evidence>
<name>A0A4R4JS52_9GAMM</name>
<dbReference type="Proteomes" id="UP000295598">
    <property type="component" value="Unassembled WGS sequence"/>
</dbReference>
<feature type="domain" description="Tail sheath protein C-terminal" evidence="3">
    <location>
        <begin position="317"/>
        <end position="424"/>
    </location>
</feature>
<reference evidence="4 5" key="1">
    <citation type="journal article" date="2019" name="Int. J. Syst. Evol. Microbiol.">
        <title>Photorhabdus khanii subsp. guanajuatensis subsp. nov., isolated from Heterorhabditis atacamensis, and Photorhabdus luminescens subsp. mexicana subsp. nov., isolated from Heterorhabditis mexicana entomopathogenic nematodes.</title>
        <authorList>
            <person name="Machado R.A.R."/>
            <person name="Bruno P."/>
            <person name="Arce C.C.M."/>
            <person name="Liechti N."/>
            <person name="Kohler A."/>
            <person name="Bernal J."/>
            <person name="Bruggmann R."/>
            <person name="Turlings T.C.J."/>
        </authorList>
    </citation>
    <scope>NUCLEOTIDE SEQUENCE [LARGE SCALE GENOMIC DNA]</scope>
    <source>
        <strain evidence="4 5">MEX20-17</strain>
    </source>
</reference>
<dbReference type="PANTHER" id="PTHR35861">
    <property type="match status" value="1"/>
</dbReference>
<dbReference type="AlphaFoldDB" id="A0A4R4JS52"/>
<dbReference type="InterPro" id="IPR020287">
    <property type="entry name" value="Tail_sheath_C"/>
</dbReference>
<evidence type="ECO:0000259" key="2">
    <source>
        <dbReference type="Pfam" id="PF04984"/>
    </source>
</evidence>